<evidence type="ECO:0000313" key="7">
    <source>
        <dbReference type="EMBL" id="TXK65023.1"/>
    </source>
</evidence>
<dbReference type="Pfam" id="PF01121">
    <property type="entry name" value="CoaE"/>
    <property type="match status" value="1"/>
</dbReference>
<keyword evidence="2 5" id="KW-0547">Nucleotide-binding</keyword>
<keyword evidence="5" id="KW-0963">Cytoplasm</keyword>
<comment type="catalytic activity">
    <reaction evidence="5">
        <text>3'-dephospho-CoA + ATP = ADP + CoA + H(+)</text>
        <dbReference type="Rhea" id="RHEA:18245"/>
        <dbReference type="ChEBI" id="CHEBI:15378"/>
        <dbReference type="ChEBI" id="CHEBI:30616"/>
        <dbReference type="ChEBI" id="CHEBI:57287"/>
        <dbReference type="ChEBI" id="CHEBI:57328"/>
        <dbReference type="ChEBI" id="CHEBI:456216"/>
        <dbReference type="EC" id="2.7.1.24"/>
    </reaction>
</comment>
<proteinExistence type="inferred from homology"/>
<feature type="binding site" evidence="5">
    <location>
        <begin position="13"/>
        <end position="18"/>
    </location>
    <ligand>
        <name>ATP</name>
        <dbReference type="ChEBI" id="CHEBI:30616"/>
    </ligand>
</feature>
<comment type="subcellular location">
    <subcellularLocation>
        <location evidence="5">Cytoplasm</location>
    </subcellularLocation>
</comment>
<dbReference type="CDD" id="cd02022">
    <property type="entry name" value="DPCK"/>
    <property type="match status" value="1"/>
</dbReference>
<comment type="similarity">
    <text evidence="1 5">Belongs to the CoaE family.</text>
</comment>
<dbReference type="NCBIfam" id="TIGR00152">
    <property type="entry name" value="dephospho-CoA kinase"/>
    <property type="match status" value="1"/>
</dbReference>
<evidence type="ECO:0000256" key="5">
    <source>
        <dbReference type="HAMAP-Rule" id="MF_00376"/>
    </source>
</evidence>
<evidence type="ECO:0000256" key="2">
    <source>
        <dbReference type="ARBA" id="ARBA00022741"/>
    </source>
</evidence>
<dbReference type="GO" id="GO:0005737">
    <property type="term" value="C:cytoplasm"/>
    <property type="evidence" value="ECO:0007669"/>
    <property type="project" value="UniProtKB-SubCell"/>
</dbReference>
<evidence type="ECO:0000313" key="8">
    <source>
        <dbReference type="Proteomes" id="UP000321248"/>
    </source>
</evidence>
<dbReference type="Proteomes" id="UP000321248">
    <property type="component" value="Unassembled WGS sequence"/>
</dbReference>
<gene>
    <name evidence="5" type="primary">coaE</name>
    <name evidence="7" type="ORF">FU658_04290</name>
</gene>
<dbReference type="OrthoDB" id="9812943at2"/>
<dbReference type="UniPathway" id="UPA00241">
    <property type="reaction ID" value="UER00356"/>
</dbReference>
<dbReference type="PROSITE" id="PS51219">
    <property type="entry name" value="DPCK"/>
    <property type="match status" value="1"/>
</dbReference>
<dbReference type="PANTHER" id="PTHR10695:SF46">
    <property type="entry name" value="BIFUNCTIONAL COENZYME A SYNTHASE-RELATED"/>
    <property type="match status" value="1"/>
</dbReference>
<accession>A0A5C8KYX4</accession>
<dbReference type="HAMAP" id="MF_00376">
    <property type="entry name" value="Dephospho_CoA_kinase"/>
    <property type="match status" value="1"/>
</dbReference>
<keyword evidence="3 5" id="KW-0067">ATP-binding</keyword>
<dbReference type="PANTHER" id="PTHR10695">
    <property type="entry name" value="DEPHOSPHO-COA KINASE-RELATED"/>
    <property type="match status" value="1"/>
</dbReference>
<dbReference type="GO" id="GO:0015937">
    <property type="term" value="P:coenzyme A biosynthetic process"/>
    <property type="evidence" value="ECO:0007669"/>
    <property type="project" value="UniProtKB-UniRule"/>
</dbReference>
<protein>
    <recommendedName>
        <fullName evidence="5 6">Dephospho-CoA kinase</fullName>
        <ecNumber evidence="5 6">2.7.1.24</ecNumber>
    </recommendedName>
    <alternativeName>
        <fullName evidence="5">Dephosphocoenzyme A kinase</fullName>
    </alternativeName>
</protein>
<evidence type="ECO:0000256" key="3">
    <source>
        <dbReference type="ARBA" id="ARBA00022840"/>
    </source>
</evidence>
<dbReference type="GO" id="GO:0005524">
    <property type="term" value="F:ATP binding"/>
    <property type="evidence" value="ECO:0007669"/>
    <property type="project" value="UniProtKB-UniRule"/>
</dbReference>
<evidence type="ECO:0000256" key="4">
    <source>
        <dbReference type="ARBA" id="ARBA00022993"/>
    </source>
</evidence>
<organism evidence="7 8">
    <name type="scientific">Alkalisalibacterium limincola</name>
    <dbReference type="NCBI Taxonomy" id="2699169"/>
    <lineage>
        <taxon>Bacteria</taxon>
        <taxon>Pseudomonadati</taxon>
        <taxon>Pseudomonadota</taxon>
        <taxon>Gammaproteobacteria</taxon>
        <taxon>Lysobacterales</taxon>
        <taxon>Lysobacteraceae</taxon>
        <taxon>Alkalisalibacterium</taxon>
    </lineage>
</organism>
<dbReference type="Gene3D" id="3.40.50.300">
    <property type="entry name" value="P-loop containing nucleotide triphosphate hydrolases"/>
    <property type="match status" value="1"/>
</dbReference>
<dbReference type="EMBL" id="VRTS01000002">
    <property type="protein sequence ID" value="TXK65023.1"/>
    <property type="molecule type" value="Genomic_DNA"/>
</dbReference>
<sequence length="209" mass="22192">MAAITIALTGGVASGKTQVARRFNALGVTVADADALAHALVMPGQPALDEVVARFGPEVLDAAGRLDRARMRARVFADASARRDLEAILHPRIRAAMRASCEAAPSPYAVADIPLLAEGGGQEAYPWLARVLVVDVPREVQVARLLERDGIDAALAQRMLDAQASREQRLAIADDVIENSGALGDLDMAVMQLHQRYLQLAATAGEPAR</sequence>
<keyword evidence="8" id="KW-1185">Reference proteome</keyword>
<dbReference type="RefSeq" id="WP_147890943.1">
    <property type="nucleotide sequence ID" value="NZ_VRTS01000002.1"/>
</dbReference>
<dbReference type="SUPFAM" id="SSF52540">
    <property type="entry name" value="P-loop containing nucleoside triphosphate hydrolases"/>
    <property type="match status" value="1"/>
</dbReference>
<dbReference type="InterPro" id="IPR027417">
    <property type="entry name" value="P-loop_NTPase"/>
</dbReference>
<evidence type="ECO:0000256" key="1">
    <source>
        <dbReference type="ARBA" id="ARBA00009018"/>
    </source>
</evidence>
<keyword evidence="4 5" id="KW-0173">Coenzyme A biosynthesis</keyword>
<comment type="pathway">
    <text evidence="5">Cofactor biosynthesis; coenzyme A biosynthesis; CoA from (R)-pantothenate: step 5/5.</text>
</comment>
<keyword evidence="5 7" id="KW-0808">Transferase</keyword>
<dbReference type="AlphaFoldDB" id="A0A5C8KYX4"/>
<keyword evidence="5 7" id="KW-0418">Kinase</keyword>
<dbReference type="EC" id="2.7.1.24" evidence="5 6"/>
<comment type="function">
    <text evidence="5">Catalyzes the phosphorylation of the 3'-hydroxyl group of dephosphocoenzyme A to form coenzyme A.</text>
</comment>
<dbReference type="InterPro" id="IPR001977">
    <property type="entry name" value="Depp_CoAkinase"/>
</dbReference>
<dbReference type="GO" id="GO:0004140">
    <property type="term" value="F:dephospho-CoA kinase activity"/>
    <property type="evidence" value="ECO:0007669"/>
    <property type="project" value="UniProtKB-UniRule"/>
</dbReference>
<name>A0A5C8KYX4_9GAMM</name>
<reference evidence="7 8" key="1">
    <citation type="submission" date="2019-08" db="EMBL/GenBank/DDBJ databases">
        <authorList>
            <person name="Karlyshev A.V."/>
        </authorList>
    </citation>
    <scope>NUCLEOTIDE SEQUENCE [LARGE SCALE GENOMIC DNA]</scope>
    <source>
        <strain evidence="7 8">Alg18-2.2</strain>
    </source>
</reference>
<comment type="caution">
    <text evidence="7">The sequence shown here is derived from an EMBL/GenBank/DDBJ whole genome shotgun (WGS) entry which is preliminary data.</text>
</comment>
<evidence type="ECO:0000256" key="6">
    <source>
        <dbReference type="NCBIfam" id="TIGR00152"/>
    </source>
</evidence>